<accession>A0A2G9ZM25</accession>
<dbReference type="Proteomes" id="UP000230729">
    <property type="component" value="Unassembled WGS sequence"/>
</dbReference>
<evidence type="ECO:0000313" key="2">
    <source>
        <dbReference type="Proteomes" id="UP000230729"/>
    </source>
</evidence>
<gene>
    <name evidence="1" type="ORF">COX22_00020</name>
</gene>
<dbReference type="EMBL" id="PCSD01000001">
    <property type="protein sequence ID" value="PIP34233.1"/>
    <property type="molecule type" value="Genomic_DNA"/>
</dbReference>
<dbReference type="Gene3D" id="3.40.630.30">
    <property type="match status" value="1"/>
</dbReference>
<protein>
    <recommendedName>
        <fullName evidence="3">BioF2-like acetyltransferase domain-containing protein</fullName>
    </recommendedName>
</protein>
<dbReference type="InterPro" id="IPR016181">
    <property type="entry name" value="Acyl_CoA_acyltransferase"/>
</dbReference>
<dbReference type="SUPFAM" id="SSF55729">
    <property type="entry name" value="Acyl-CoA N-acyltransferases (Nat)"/>
    <property type="match status" value="1"/>
</dbReference>
<name>A0A2G9ZM25_9BACT</name>
<dbReference type="PANTHER" id="PTHR36174:SF1">
    <property type="entry name" value="LIPID II:GLYCINE GLYCYLTRANSFERASE"/>
    <property type="match status" value="1"/>
</dbReference>
<dbReference type="PANTHER" id="PTHR36174">
    <property type="entry name" value="LIPID II:GLYCINE GLYCYLTRANSFERASE"/>
    <property type="match status" value="1"/>
</dbReference>
<sequence length="239" mass="27794">MLRYDWGIIFKKCWVWYADPFEVPGVAMANFFSYHQSDIPGFRAKKGLTTVIGLEADLDEIWNRLRKGFIRKQIARGERNGIEIRPNRDFKAFRRVYQSFRQAKGLGKDRLKPVLENGRQYLAYYQDKLLAGGLFIEDEKYSRAWALSSFRFGQDGRLREIVGQANRLLIWEAIKDARVRGLKQLDLGGISPDAANPELRSLSEFKEAFGGARQDCYYYHKIYSPALKALIKLKEIIKR</sequence>
<organism evidence="1 2">
    <name type="scientific">Candidatus Falkowbacteria bacterium CG23_combo_of_CG06-09_8_20_14_all_49_15</name>
    <dbReference type="NCBI Taxonomy" id="1974572"/>
    <lineage>
        <taxon>Bacteria</taxon>
        <taxon>Candidatus Falkowiibacteriota</taxon>
    </lineage>
</organism>
<proteinExistence type="predicted"/>
<comment type="caution">
    <text evidence="1">The sequence shown here is derived from an EMBL/GenBank/DDBJ whole genome shotgun (WGS) entry which is preliminary data.</text>
</comment>
<evidence type="ECO:0008006" key="3">
    <source>
        <dbReference type="Google" id="ProtNLM"/>
    </source>
</evidence>
<evidence type="ECO:0000313" key="1">
    <source>
        <dbReference type="EMBL" id="PIP34233.1"/>
    </source>
</evidence>
<dbReference type="InterPro" id="IPR050644">
    <property type="entry name" value="PG_Glycine_Bridge_Synth"/>
</dbReference>
<reference evidence="1 2" key="1">
    <citation type="submission" date="2017-09" db="EMBL/GenBank/DDBJ databases">
        <title>Depth-based differentiation of microbial function through sediment-hosted aquifers and enrichment of novel symbionts in the deep terrestrial subsurface.</title>
        <authorList>
            <person name="Probst A.J."/>
            <person name="Ladd B."/>
            <person name="Jarett J.K."/>
            <person name="Geller-Mcgrath D.E."/>
            <person name="Sieber C.M."/>
            <person name="Emerson J.B."/>
            <person name="Anantharaman K."/>
            <person name="Thomas B.C."/>
            <person name="Malmstrom R."/>
            <person name="Stieglmeier M."/>
            <person name="Klingl A."/>
            <person name="Woyke T."/>
            <person name="Ryan C.M."/>
            <person name="Banfield J.F."/>
        </authorList>
    </citation>
    <scope>NUCLEOTIDE SEQUENCE [LARGE SCALE GENOMIC DNA]</scope>
    <source>
        <strain evidence="1">CG23_combo_of_CG06-09_8_20_14_all_49_15</strain>
    </source>
</reference>
<dbReference type="AlphaFoldDB" id="A0A2G9ZM25"/>